<feature type="compositionally biased region" description="Acidic residues" evidence="6">
    <location>
        <begin position="154"/>
        <end position="167"/>
    </location>
</feature>
<keyword evidence="3" id="KW-0328">Glycosyltransferase</keyword>
<evidence type="ECO:0000256" key="6">
    <source>
        <dbReference type="SAM" id="MobiDB-lite"/>
    </source>
</evidence>
<evidence type="ECO:0000256" key="5">
    <source>
        <dbReference type="ARBA" id="ARBA00046299"/>
    </source>
</evidence>
<dbReference type="InterPro" id="IPR050519">
    <property type="entry name" value="Glycosyltransf_28_UgtP"/>
</dbReference>
<name>M1V7W9_CYAM1</name>
<keyword evidence="4" id="KW-0808">Transferase</keyword>
<proteinExistence type="inferred from homology"/>
<protein>
    <recommendedName>
        <fullName evidence="2">monogalactosyldiacylglycerol synthase</fullName>
        <ecNumber evidence="2">2.4.1.46</ecNumber>
    </recommendedName>
</protein>
<dbReference type="EMBL" id="AP006491">
    <property type="protein sequence ID" value="BAM80134.1"/>
    <property type="molecule type" value="Genomic_DNA"/>
</dbReference>
<dbReference type="RefSeq" id="XP_005536420.1">
    <property type="nucleotide sequence ID" value="XM_005536363.1"/>
</dbReference>
<organism evidence="9 10">
    <name type="scientific">Cyanidioschyzon merolae (strain NIES-3377 / 10D)</name>
    <name type="common">Unicellular red alga</name>
    <dbReference type="NCBI Taxonomy" id="280699"/>
    <lineage>
        <taxon>Eukaryota</taxon>
        <taxon>Rhodophyta</taxon>
        <taxon>Bangiophyceae</taxon>
        <taxon>Cyanidiales</taxon>
        <taxon>Cyanidiaceae</taxon>
        <taxon>Cyanidioschyzon</taxon>
    </lineage>
</organism>
<feature type="region of interest" description="Disordered" evidence="6">
    <location>
        <begin position="626"/>
        <end position="660"/>
    </location>
</feature>
<reference evidence="9 10" key="1">
    <citation type="journal article" date="2004" name="Nature">
        <title>Genome sequence of the ultrasmall unicellular red alga Cyanidioschyzon merolae 10D.</title>
        <authorList>
            <person name="Matsuzaki M."/>
            <person name="Misumi O."/>
            <person name="Shin-i T."/>
            <person name="Maruyama S."/>
            <person name="Takahara M."/>
            <person name="Miyagishima S."/>
            <person name="Mori T."/>
            <person name="Nishida K."/>
            <person name="Yagisawa F."/>
            <person name="Nishida K."/>
            <person name="Yoshida Y."/>
            <person name="Nishimura Y."/>
            <person name="Nakao S."/>
            <person name="Kobayashi T."/>
            <person name="Momoyama Y."/>
            <person name="Higashiyama T."/>
            <person name="Minoda A."/>
            <person name="Sano M."/>
            <person name="Nomoto H."/>
            <person name="Oishi K."/>
            <person name="Hayashi H."/>
            <person name="Ohta F."/>
            <person name="Nishizaka S."/>
            <person name="Haga S."/>
            <person name="Miura S."/>
            <person name="Morishita T."/>
            <person name="Kabeya Y."/>
            <person name="Terasawa K."/>
            <person name="Suzuki Y."/>
            <person name="Ishii Y."/>
            <person name="Asakawa S."/>
            <person name="Takano H."/>
            <person name="Ohta N."/>
            <person name="Kuroiwa H."/>
            <person name="Tanaka K."/>
            <person name="Shimizu N."/>
            <person name="Sugano S."/>
            <person name="Sato N."/>
            <person name="Nozaki H."/>
            <person name="Ogasawara N."/>
            <person name="Kohara Y."/>
            <person name="Kuroiwa T."/>
        </authorList>
    </citation>
    <scope>NUCLEOTIDE SEQUENCE [LARGE SCALE GENOMIC DNA]</scope>
    <source>
        <strain evidence="9 10">10D</strain>
    </source>
</reference>
<evidence type="ECO:0000256" key="2">
    <source>
        <dbReference type="ARBA" id="ARBA00012615"/>
    </source>
</evidence>
<evidence type="ECO:0000313" key="9">
    <source>
        <dbReference type="EMBL" id="BAM80134.1"/>
    </source>
</evidence>
<dbReference type="STRING" id="280699.M1V7W9"/>
<dbReference type="Pfam" id="PF04101">
    <property type="entry name" value="Glyco_tran_28_C"/>
    <property type="match status" value="1"/>
</dbReference>
<keyword evidence="10" id="KW-1185">Reference proteome</keyword>
<dbReference type="OMA" id="QSSRWNV"/>
<evidence type="ECO:0000256" key="4">
    <source>
        <dbReference type="ARBA" id="ARBA00022679"/>
    </source>
</evidence>
<feature type="compositionally biased region" description="Basic and acidic residues" evidence="6">
    <location>
        <begin position="628"/>
        <end position="639"/>
    </location>
</feature>
<comment type="subcellular location">
    <subcellularLocation>
        <location evidence="5">Plastid</location>
        <location evidence="5">Chloroplast membrane</location>
    </subcellularLocation>
</comment>
<feature type="compositionally biased region" description="Gly residues" evidence="6">
    <location>
        <begin position="124"/>
        <end position="133"/>
    </location>
</feature>
<evidence type="ECO:0000313" key="10">
    <source>
        <dbReference type="Proteomes" id="UP000007014"/>
    </source>
</evidence>
<comment type="similarity">
    <text evidence="1">Belongs to the glycosyltransferase 28 family.</text>
</comment>
<dbReference type="PANTHER" id="PTHR43025">
    <property type="entry name" value="MONOGALACTOSYLDIACYLGLYCEROL SYNTHASE"/>
    <property type="match status" value="1"/>
</dbReference>
<feature type="domain" description="Glycosyl transferase family 28 C-terminal" evidence="7">
    <location>
        <begin position="411"/>
        <end position="559"/>
    </location>
</feature>
<feature type="domain" description="Diacylglycerol glucosyltransferase N-terminal" evidence="8">
    <location>
        <begin position="197"/>
        <end position="365"/>
    </location>
</feature>
<feature type="region of interest" description="Disordered" evidence="6">
    <location>
        <begin position="104"/>
        <end position="184"/>
    </location>
</feature>
<evidence type="ECO:0000256" key="3">
    <source>
        <dbReference type="ARBA" id="ARBA00022676"/>
    </source>
</evidence>
<dbReference type="InterPro" id="IPR009695">
    <property type="entry name" value="Diacylglyc_glucosyltr_N"/>
</dbReference>
<dbReference type="InterPro" id="IPR007235">
    <property type="entry name" value="Glyco_trans_28_C"/>
</dbReference>
<gene>
    <name evidence="9" type="ORF">CYME_CMI271C</name>
</gene>
<dbReference type="EC" id="2.4.1.46" evidence="2"/>
<dbReference type="AlphaFoldDB" id="M1V7W9"/>
<dbReference type="SUPFAM" id="SSF53756">
    <property type="entry name" value="UDP-Glycosyltransferase/glycogen phosphorylase"/>
    <property type="match status" value="1"/>
</dbReference>
<dbReference type="Pfam" id="PF06925">
    <property type="entry name" value="MGDG_synth"/>
    <property type="match status" value="1"/>
</dbReference>
<dbReference type="Gene3D" id="3.40.50.2000">
    <property type="entry name" value="Glycogen Phosphorylase B"/>
    <property type="match status" value="1"/>
</dbReference>
<feature type="compositionally biased region" description="Basic and acidic residues" evidence="6">
    <location>
        <begin position="649"/>
        <end position="660"/>
    </location>
</feature>
<dbReference type="OrthoDB" id="200404at2759"/>
<dbReference type="Proteomes" id="UP000007014">
    <property type="component" value="Chromosome 9"/>
</dbReference>
<accession>M1V7W9</accession>
<dbReference type="GO" id="GO:0031969">
    <property type="term" value="C:chloroplast membrane"/>
    <property type="evidence" value="ECO:0007669"/>
    <property type="project" value="UniProtKB-SubCell"/>
</dbReference>
<dbReference type="eggNOG" id="ENOG502QPXV">
    <property type="taxonomic scope" value="Eukaryota"/>
</dbReference>
<sequence length="683" mass="74973">MRTLPAFIFPLNLTLEQVSSSETLSQRETRPRTVVRRARARRSGNGVELPANALSTTWPLASVYPSVLEMQCAQSRQRDSILLQRATGTGKGLKFRFVNSHSADANDGLRAGSGKPGSLNARGFAGGSGGDGASGMNASETVPLPPWSPLSASNDDDDDDDDDDDSSAEMPDGSEAGEAASRPRRALLLISDTGGGHRASAYAIRDAMNELYPGAFEWFIVDMWAEWTLWPFSSMPQSYQFLAKNPPLWRATYCYGSFPLTRRLTEEVTNAILHDRIRAAINCIRPDLVISLHPLTQMLPLRVLKKMGIRERIPFVTVVTDLGGAHATWFDPDADLVFVASDAVRQLAIRCGVHPERIRQHGLPVRPEFWADAERNYESELESLNRAQRILESRRAWRRRLGFLAEHRRTVLIVGGGDGVGGLTRIARAVVERLDALATELRAQSPPASPQFQVIVVCGRNERARNELTRWARERQSRHGDNAHTTETRTNLTVFGFVSNMGELMAAADAIVTKAGPGTIAEALIRGVPIMLSGFLPGQEEGNVPFVVNHGVGEYHQGPVAIANRLAEWLADETLLLRMAIRARDLGKPLATYEICQDIAELAQRFPGYPDTPNESDTIMGQAPGNMRELRNGNSDRGDVGLAAPSAARRTDSTDAQRRPLDATCRAARQPQATWHSRVVSVS</sequence>
<dbReference type="PANTHER" id="PTHR43025:SF3">
    <property type="entry name" value="MONOGALACTOSYLDIACYLGLYCEROL SYNTHASE 1, CHLOROPLASTIC"/>
    <property type="match status" value="1"/>
</dbReference>
<dbReference type="Gramene" id="CMI271CT">
    <property type="protein sequence ID" value="CMI271CT"/>
    <property type="gene ID" value="CMI271C"/>
</dbReference>
<dbReference type="GO" id="GO:0009247">
    <property type="term" value="P:glycolipid biosynthetic process"/>
    <property type="evidence" value="ECO:0007669"/>
    <property type="project" value="InterPro"/>
</dbReference>
<evidence type="ECO:0000259" key="7">
    <source>
        <dbReference type="Pfam" id="PF04101"/>
    </source>
</evidence>
<evidence type="ECO:0000256" key="1">
    <source>
        <dbReference type="ARBA" id="ARBA00006962"/>
    </source>
</evidence>
<reference evidence="9 10" key="2">
    <citation type="journal article" date="2007" name="BMC Biol.">
        <title>A 100%-complete sequence reveals unusually simple genomic features in the hot-spring red alga Cyanidioschyzon merolae.</title>
        <authorList>
            <person name="Nozaki H."/>
            <person name="Takano H."/>
            <person name="Misumi O."/>
            <person name="Terasawa K."/>
            <person name="Matsuzaki M."/>
            <person name="Maruyama S."/>
            <person name="Nishida K."/>
            <person name="Yagisawa F."/>
            <person name="Yoshida Y."/>
            <person name="Fujiwara T."/>
            <person name="Takio S."/>
            <person name="Tamura K."/>
            <person name="Chung S.J."/>
            <person name="Nakamura S."/>
            <person name="Kuroiwa H."/>
            <person name="Tanaka K."/>
            <person name="Sato N."/>
            <person name="Kuroiwa T."/>
        </authorList>
    </citation>
    <scope>NUCLEOTIDE SEQUENCE [LARGE SCALE GENOMIC DNA]</scope>
    <source>
        <strain evidence="9 10">10D</strain>
    </source>
</reference>
<dbReference type="KEGG" id="cme:CYME_CMI271C"/>
<dbReference type="GeneID" id="16993668"/>
<dbReference type="HOGENOM" id="CLU_403013_0_0_1"/>
<evidence type="ECO:0000259" key="8">
    <source>
        <dbReference type="Pfam" id="PF06925"/>
    </source>
</evidence>
<dbReference type="GO" id="GO:0046509">
    <property type="term" value="F:1,2-diacylglycerol 3-beta-galactosyltransferase activity"/>
    <property type="evidence" value="ECO:0007669"/>
    <property type="project" value="UniProtKB-EC"/>
</dbReference>